<dbReference type="Proteomes" id="UP000253934">
    <property type="component" value="Unassembled WGS sequence"/>
</dbReference>
<proteinExistence type="inferred from homology"/>
<evidence type="ECO:0000313" key="10">
    <source>
        <dbReference type="EMBL" id="RDB36405.1"/>
    </source>
</evidence>
<dbReference type="Gene3D" id="3.90.1150.10">
    <property type="entry name" value="Aspartate Aminotransferase, domain 1"/>
    <property type="match status" value="1"/>
</dbReference>
<organism evidence="10 11">
    <name type="scientific">Spirobacillus cienkowskii</name>
    <dbReference type="NCBI Taxonomy" id="495820"/>
    <lineage>
        <taxon>Bacteria</taxon>
        <taxon>Pseudomonadati</taxon>
        <taxon>Bdellovibrionota</taxon>
        <taxon>Oligoflexia</taxon>
        <taxon>Silvanigrellales</taxon>
        <taxon>Spirobacillus</taxon>
    </lineage>
</organism>
<dbReference type="InterPro" id="IPR015421">
    <property type="entry name" value="PyrdxlP-dep_Trfase_major"/>
</dbReference>
<keyword evidence="4" id="KW-0479">Metal-binding</keyword>
<accession>A0A369KUL7</accession>
<dbReference type="SUPFAM" id="SSF53383">
    <property type="entry name" value="PLP-dependent transferases"/>
    <property type="match status" value="1"/>
</dbReference>
<reference evidence="10" key="1">
    <citation type="submission" date="2018-04" db="EMBL/GenBank/DDBJ databases">
        <title>Draft genome sequence of the Candidatus Spirobacillus cienkowskii, a pathogen of freshwater Daphnia species, reconstructed from hemolymph metagenomic reads.</title>
        <authorList>
            <person name="Bresciani L."/>
            <person name="Lemos L.N."/>
            <person name="Wale N."/>
            <person name="Lin J.Y."/>
            <person name="Fernandes G.R."/>
            <person name="Duffy M.A."/>
            <person name="Rodrigues J.M."/>
        </authorList>
    </citation>
    <scope>NUCLEOTIDE SEQUENCE [LARGE SCALE GENOMIC DNA]</scope>
    <source>
        <strain evidence="10">Binning01</strain>
    </source>
</reference>
<evidence type="ECO:0000256" key="3">
    <source>
        <dbReference type="ARBA" id="ARBA00022679"/>
    </source>
</evidence>
<dbReference type="EMBL" id="QOVW01000061">
    <property type="protein sequence ID" value="RDB36405.1"/>
    <property type="molecule type" value="Genomic_DNA"/>
</dbReference>
<dbReference type="InterPro" id="IPR000192">
    <property type="entry name" value="Aminotrans_V_dom"/>
</dbReference>
<keyword evidence="3" id="KW-0808">Transferase</keyword>
<evidence type="ECO:0000256" key="1">
    <source>
        <dbReference type="ARBA" id="ARBA00001933"/>
    </source>
</evidence>
<dbReference type="Gene3D" id="1.10.260.50">
    <property type="match status" value="1"/>
</dbReference>
<evidence type="ECO:0000256" key="6">
    <source>
        <dbReference type="ARBA" id="ARBA00023004"/>
    </source>
</evidence>
<gene>
    <name evidence="10" type="ORF">DCC88_05235</name>
</gene>
<evidence type="ECO:0000256" key="5">
    <source>
        <dbReference type="ARBA" id="ARBA00022898"/>
    </source>
</evidence>
<feature type="domain" description="Aminotransferase class V" evidence="9">
    <location>
        <begin position="4"/>
        <end position="168"/>
    </location>
</feature>
<evidence type="ECO:0000259" key="9">
    <source>
        <dbReference type="Pfam" id="PF00266"/>
    </source>
</evidence>
<dbReference type="InterPro" id="IPR015422">
    <property type="entry name" value="PyrdxlP-dep_Trfase_small"/>
</dbReference>
<evidence type="ECO:0000256" key="4">
    <source>
        <dbReference type="ARBA" id="ARBA00022723"/>
    </source>
</evidence>
<keyword evidence="7" id="KW-0411">Iron-sulfur</keyword>
<evidence type="ECO:0000313" key="11">
    <source>
        <dbReference type="Proteomes" id="UP000253934"/>
    </source>
</evidence>
<name>A0A369KUL7_9BACT</name>
<dbReference type="Pfam" id="PF00266">
    <property type="entry name" value="Aminotran_5"/>
    <property type="match status" value="2"/>
</dbReference>
<evidence type="ECO:0000256" key="8">
    <source>
        <dbReference type="ARBA" id="ARBA00050776"/>
    </source>
</evidence>
<comment type="similarity">
    <text evidence="2">Belongs to the class-V pyridoxal-phosphate-dependent aminotransferase family. NifS/IscS subfamily.</text>
</comment>
<dbReference type="PIRSF" id="PIRSF005572">
    <property type="entry name" value="NifS"/>
    <property type="match status" value="1"/>
</dbReference>
<dbReference type="Gene3D" id="3.40.640.10">
    <property type="entry name" value="Type I PLP-dependent aspartate aminotransferase-like (Major domain)"/>
    <property type="match status" value="1"/>
</dbReference>
<dbReference type="GO" id="GO:0046872">
    <property type="term" value="F:metal ion binding"/>
    <property type="evidence" value="ECO:0007669"/>
    <property type="project" value="UniProtKB-KW"/>
</dbReference>
<feature type="domain" description="Aminotransferase class V" evidence="9">
    <location>
        <begin position="198"/>
        <end position="394"/>
    </location>
</feature>
<dbReference type="PANTHER" id="PTHR11601">
    <property type="entry name" value="CYSTEINE DESULFURYLASE FAMILY MEMBER"/>
    <property type="match status" value="1"/>
</dbReference>
<dbReference type="AlphaFoldDB" id="A0A369KUL7"/>
<keyword evidence="5" id="KW-0663">Pyridoxal phosphate</keyword>
<keyword evidence="11" id="KW-1185">Reference proteome</keyword>
<dbReference type="GO" id="GO:0031071">
    <property type="term" value="F:cysteine desulfurase activity"/>
    <property type="evidence" value="ECO:0007669"/>
    <property type="project" value="UniProtKB-EC"/>
</dbReference>
<keyword evidence="6" id="KW-0408">Iron</keyword>
<dbReference type="PANTHER" id="PTHR11601:SF34">
    <property type="entry name" value="CYSTEINE DESULFURASE"/>
    <property type="match status" value="1"/>
</dbReference>
<dbReference type="InterPro" id="IPR015424">
    <property type="entry name" value="PyrdxlP-dep_Trfase"/>
</dbReference>
<evidence type="ECO:0000256" key="2">
    <source>
        <dbReference type="ARBA" id="ARBA00006490"/>
    </source>
</evidence>
<comment type="catalytic activity">
    <reaction evidence="8">
        <text>(sulfur carrier)-H + L-cysteine = (sulfur carrier)-SH + L-alanine</text>
        <dbReference type="Rhea" id="RHEA:43892"/>
        <dbReference type="Rhea" id="RHEA-COMP:14737"/>
        <dbReference type="Rhea" id="RHEA-COMP:14739"/>
        <dbReference type="ChEBI" id="CHEBI:29917"/>
        <dbReference type="ChEBI" id="CHEBI:35235"/>
        <dbReference type="ChEBI" id="CHEBI:57972"/>
        <dbReference type="ChEBI" id="CHEBI:64428"/>
        <dbReference type="EC" id="2.8.1.7"/>
    </reaction>
</comment>
<comment type="caution">
    <text evidence="10">The sequence shown here is derived from an EMBL/GenBank/DDBJ whole genome shotgun (WGS) entry which is preliminary data.</text>
</comment>
<evidence type="ECO:0000256" key="7">
    <source>
        <dbReference type="ARBA" id="ARBA00023014"/>
    </source>
</evidence>
<sequence length="410" mass="44881">MSRIYLDHNATSPPSAEHLAQVFQKLQQHSGNPSSPHAFGRNASVALTEARRSVARSMGVDVSDVIFVSGGTEANNLGTVGVLHSNNIAINKQHAVISNIEHPAVSEPLEQLQLTKLSVDKSGYVSFEDAILSITTKTTLLSIMAANNEIGTIQPVKKIADFLHYKRWSSLADPTLKDEFDAFSLRLDPSLTTDVFRNLHFHVDAVQTYGKLPYSLWFSDGIDSCALSAHKVGALQGVGALILRRGRKFKPFIYGGAQEKNRRAGTENLPGIISFGLIAEEILQPFWFEQVQNMENLRREFFYNLSLLPNLEMNSSLENSVTNTINFSITGKKMSGEDLLVQLDLSGICASSGSACSSAANLPSKVILALGKSPQMAKNAVRFSLSLKTDQADILKTLQAIKTYLQSEHF</sequence>
<dbReference type="GO" id="GO:0051536">
    <property type="term" value="F:iron-sulfur cluster binding"/>
    <property type="evidence" value="ECO:0007669"/>
    <property type="project" value="UniProtKB-KW"/>
</dbReference>
<comment type="cofactor">
    <cofactor evidence="1">
        <name>pyridoxal 5'-phosphate</name>
        <dbReference type="ChEBI" id="CHEBI:597326"/>
    </cofactor>
</comment>
<dbReference type="InterPro" id="IPR016454">
    <property type="entry name" value="Cysteine_dSase"/>
</dbReference>
<protein>
    <submittedName>
        <fullName evidence="10">Cysteine desulfurase</fullName>
    </submittedName>
</protein>